<dbReference type="AlphaFoldDB" id="G5JHT5"/>
<dbReference type="RefSeq" id="WP_002463103.1">
    <property type="nucleotide sequence ID" value="NZ_AEUN01000353.1"/>
</dbReference>
<feature type="transmembrane region" description="Helical" evidence="8">
    <location>
        <begin position="173"/>
        <end position="197"/>
    </location>
</feature>
<reference evidence="9 10" key="1">
    <citation type="journal article" date="2012" name="BMC Genomics">
        <title>Comparative genomic analysis of the genus Staphylococcus including Staphylococcus aureus and its newly described sister species Staphylococcus simiae.</title>
        <authorList>
            <person name="Suzuki H."/>
            <person name="Lefebure T."/>
            <person name="Pavinski Bitar P."/>
            <person name="Stanhope M.J."/>
        </authorList>
    </citation>
    <scope>NUCLEOTIDE SEQUENCE [LARGE SCALE GENOMIC DNA]</scope>
    <source>
        <strain evidence="9 10">CCM 7213</strain>
    </source>
</reference>
<proteinExistence type="inferred from homology"/>
<comment type="subcellular location">
    <subcellularLocation>
        <location evidence="1">Cell membrane</location>
        <topology evidence="1">Multi-pass membrane protein</topology>
    </subcellularLocation>
</comment>
<sequence>MTFHKVLVIWLVLFGIASLSSLFWNIGDINDSFNQSILLNVRVPRLLEAMLTGMILALAGLIFQTILNNPLADSFTLGLASGATFGSGLSLFLGLGLLWQPVMSIIFSLLSLFVVLICSSMISKGYPIRILILAGLMVGALFNALLYFLILLKPRQLNSIANYLFGGFGDAEYSHVWIIASALSLALVIFILLLNSIKLLQLGEVKSQSLGLNVQLISFMALTVASMMTAINVAYVGIIGFVGMIIPQLIRRYFARLTLGQQMTMNLVVGATMLTIADFIGSNIVAPIQIPASIIIALIGIPILFHLLISQTKLLH</sequence>
<keyword evidence="3" id="KW-0813">Transport</keyword>
<dbReference type="GO" id="GO:0033214">
    <property type="term" value="P:siderophore-iron import into cell"/>
    <property type="evidence" value="ECO:0007669"/>
    <property type="project" value="TreeGrafter"/>
</dbReference>
<organism evidence="9 10">
    <name type="scientific">Staphylococcus simiae CCM 7213 = CCUG 51256</name>
    <dbReference type="NCBI Taxonomy" id="911238"/>
    <lineage>
        <taxon>Bacteria</taxon>
        <taxon>Bacillati</taxon>
        <taxon>Bacillota</taxon>
        <taxon>Bacilli</taxon>
        <taxon>Bacillales</taxon>
        <taxon>Staphylococcaceae</taxon>
        <taxon>Staphylococcus</taxon>
    </lineage>
</organism>
<evidence type="ECO:0000313" key="9">
    <source>
        <dbReference type="EMBL" id="EHJ08252.1"/>
    </source>
</evidence>
<dbReference type="PANTHER" id="PTHR30472:SF25">
    <property type="entry name" value="ABC TRANSPORTER PERMEASE PROTEIN MJ0876-RELATED"/>
    <property type="match status" value="1"/>
</dbReference>
<dbReference type="CDD" id="cd06550">
    <property type="entry name" value="TM_ABC_iron-siderophores_like"/>
    <property type="match status" value="1"/>
</dbReference>
<feature type="transmembrane region" description="Helical" evidence="8">
    <location>
        <begin position="46"/>
        <end position="67"/>
    </location>
</feature>
<dbReference type="Proteomes" id="UP000005413">
    <property type="component" value="Unassembled WGS sequence"/>
</dbReference>
<dbReference type="GO" id="GO:0022857">
    <property type="term" value="F:transmembrane transporter activity"/>
    <property type="evidence" value="ECO:0007669"/>
    <property type="project" value="InterPro"/>
</dbReference>
<evidence type="ECO:0000256" key="5">
    <source>
        <dbReference type="ARBA" id="ARBA00022692"/>
    </source>
</evidence>
<feature type="transmembrane region" description="Helical" evidence="8">
    <location>
        <begin position="105"/>
        <end position="122"/>
    </location>
</feature>
<feature type="transmembrane region" description="Helical" evidence="8">
    <location>
        <begin position="79"/>
        <end position="98"/>
    </location>
</feature>
<evidence type="ECO:0000256" key="8">
    <source>
        <dbReference type="SAM" id="Phobius"/>
    </source>
</evidence>
<dbReference type="SUPFAM" id="SSF81345">
    <property type="entry name" value="ABC transporter involved in vitamin B12 uptake, BtuC"/>
    <property type="match status" value="1"/>
</dbReference>
<accession>G5JHT5</accession>
<feature type="transmembrane region" description="Helical" evidence="8">
    <location>
        <begin position="217"/>
        <end position="246"/>
    </location>
</feature>
<feature type="transmembrane region" description="Helical" evidence="8">
    <location>
        <begin position="128"/>
        <end position="152"/>
    </location>
</feature>
<dbReference type="EMBL" id="AEUN01000353">
    <property type="protein sequence ID" value="EHJ08252.1"/>
    <property type="molecule type" value="Genomic_DNA"/>
</dbReference>
<dbReference type="GO" id="GO:0005886">
    <property type="term" value="C:plasma membrane"/>
    <property type="evidence" value="ECO:0007669"/>
    <property type="project" value="UniProtKB-SubCell"/>
</dbReference>
<comment type="caution">
    <text evidence="9">The sequence shown here is derived from an EMBL/GenBank/DDBJ whole genome shotgun (WGS) entry which is preliminary data.</text>
</comment>
<dbReference type="PATRIC" id="fig|911238.3.peg.852"/>
<dbReference type="Gene3D" id="1.10.3470.10">
    <property type="entry name" value="ABC transporter involved in vitamin B12 uptake, BtuC"/>
    <property type="match status" value="1"/>
</dbReference>
<dbReference type="InterPro" id="IPR037294">
    <property type="entry name" value="ABC_BtuC-like"/>
</dbReference>
<keyword evidence="5 8" id="KW-0812">Transmembrane</keyword>
<dbReference type="InterPro" id="IPR000522">
    <property type="entry name" value="ABC_transptr_permease_BtuC"/>
</dbReference>
<evidence type="ECO:0000256" key="4">
    <source>
        <dbReference type="ARBA" id="ARBA00022475"/>
    </source>
</evidence>
<name>G5JHT5_9STAP</name>
<evidence type="ECO:0000256" key="7">
    <source>
        <dbReference type="ARBA" id="ARBA00023136"/>
    </source>
</evidence>
<gene>
    <name evidence="9" type="ORF">SS7213T_05086</name>
</gene>
<evidence type="ECO:0000256" key="1">
    <source>
        <dbReference type="ARBA" id="ARBA00004651"/>
    </source>
</evidence>
<protein>
    <submittedName>
        <fullName evidence="9">Uncharacterized protein</fullName>
    </submittedName>
</protein>
<comment type="similarity">
    <text evidence="2">Belongs to the binding-protein-dependent transport system permease family. FecCD subfamily.</text>
</comment>
<keyword evidence="4" id="KW-1003">Cell membrane</keyword>
<evidence type="ECO:0000313" key="10">
    <source>
        <dbReference type="Proteomes" id="UP000005413"/>
    </source>
</evidence>
<evidence type="ECO:0000256" key="2">
    <source>
        <dbReference type="ARBA" id="ARBA00007935"/>
    </source>
</evidence>
<dbReference type="PANTHER" id="PTHR30472">
    <property type="entry name" value="FERRIC ENTEROBACTIN TRANSPORT SYSTEM PERMEASE PROTEIN"/>
    <property type="match status" value="1"/>
</dbReference>
<evidence type="ECO:0000256" key="6">
    <source>
        <dbReference type="ARBA" id="ARBA00022989"/>
    </source>
</evidence>
<keyword evidence="7 8" id="KW-0472">Membrane</keyword>
<dbReference type="OrthoDB" id="9792889at2"/>
<feature type="transmembrane region" description="Helical" evidence="8">
    <location>
        <begin position="6"/>
        <end position="26"/>
    </location>
</feature>
<dbReference type="Pfam" id="PF01032">
    <property type="entry name" value="FecCD"/>
    <property type="match status" value="1"/>
</dbReference>
<feature type="transmembrane region" description="Helical" evidence="8">
    <location>
        <begin position="267"/>
        <end position="286"/>
    </location>
</feature>
<keyword evidence="10" id="KW-1185">Reference proteome</keyword>
<feature type="transmembrane region" description="Helical" evidence="8">
    <location>
        <begin position="292"/>
        <end position="309"/>
    </location>
</feature>
<evidence type="ECO:0000256" key="3">
    <source>
        <dbReference type="ARBA" id="ARBA00022448"/>
    </source>
</evidence>
<keyword evidence="6 8" id="KW-1133">Transmembrane helix</keyword>